<organism evidence="1">
    <name type="scientific">uncultured Caudovirales phage</name>
    <dbReference type="NCBI Taxonomy" id="2100421"/>
    <lineage>
        <taxon>Viruses</taxon>
        <taxon>Duplodnaviria</taxon>
        <taxon>Heunggongvirae</taxon>
        <taxon>Uroviricota</taxon>
        <taxon>Caudoviricetes</taxon>
        <taxon>Peduoviridae</taxon>
        <taxon>Maltschvirus</taxon>
        <taxon>Maltschvirus maltsch</taxon>
    </lineage>
</organism>
<sequence>MKAMFQVVGEGSADLMSWDEFKARFWLRFVSPPMVQSLREVLKVAPQLSGLAGPFYNGEKDGLPVVRYESWAVYEALSN</sequence>
<accession>A0A6J5P1Z7</accession>
<dbReference type="EMBL" id="LR796789">
    <property type="protein sequence ID" value="CAB4165960.1"/>
    <property type="molecule type" value="Genomic_DNA"/>
</dbReference>
<evidence type="ECO:0000313" key="1">
    <source>
        <dbReference type="EMBL" id="CAB4165960.1"/>
    </source>
</evidence>
<name>A0A6J5P1Z7_9CAUD</name>
<proteinExistence type="predicted"/>
<reference evidence="1" key="1">
    <citation type="submission" date="2020-04" db="EMBL/GenBank/DDBJ databases">
        <authorList>
            <person name="Chiriac C."/>
            <person name="Salcher M."/>
            <person name="Ghai R."/>
            <person name="Kavagutti S V."/>
        </authorList>
    </citation>
    <scope>NUCLEOTIDE SEQUENCE</scope>
</reference>
<protein>
    <submittedName>
        <fullName evidence="1">Uncharacterized protein</fullName>
    </submittedName>
</protein>
<gene>
    <name evidence="1" type="ORF">UFOVP847_2</name>
</gene>